<dbReference type="Proteomes" id="UP000465062">
    <property type="component" value="Chromosome"/>
</dbReference>
<feature type="domain" description="Aminoglycoside phosphotransferase" evidence="1">
    <location>
        <begin position="23"/>
        <end position="262"/>
    </location>
</feature>
<gene>
    <name evidence="2" type="ORF">FHE72_03825</name>
</gene>
<dbReference type="InterPro" id="IPR011009">
    <property type="entry name" value="Kinase-like_dom_sf"/>
</dbReference>
<dbReference type="AlphaFoldDB" id="A0A6I6UNJ0"/>
<evidence type="ECO:0000259" key="1">
    <source>
        <dbReference type="Pfam" id="PF01636"/>
    </source>
</evidence>
<dbReference type="KEGG" id="bvq:FHE72_03825"/>
<reference evidence="2 3" key="1">
    <citation type="submission" date="2019-06" db="EMBL/GenBank/DDBJ databases">
        <title>An operon consisting of a P-type ATPase gene and a transcriptional regular gene given the different cadmium resistance in Bacillus vietamensis 151-6 and Bacillus marisflavi 151-25.</title>
        <authorList>
            <person name="Yu X."/>
        </authorList>
    </citation>
    <scope>NUCLEOTIDE SEQUENCE [LARGE SCALE GENOMIC DNA]</scope>
    <source>
        <strain evidence="2 3">151-6</strain>
    </source>
</reference>
<dbReference type="Pfam" id="PF01636">
    <property type="entry name" value="APH"/>
    <property type="match status" value="1"/>
</dbReference>
<sequence>MEPLKELCLQTHLGEWITKPVKVSGGFLHTMYAVETTKGKYAVKALNPSIMKRPDALGNYIRSEQVARLVSENVPALPAMVLDGNAIQKVGDQWFLVFDWVEGRSVKQDEIGIEHCRKIGSVLADIHHTDFQELGIEPEETEVRPSIDWNAYLQKGQDMKVEWVKSYVDIIENLYVWDAGAREAESSLGSVMVMSHRDLDPKNVMWVQGKPMVIDWESAGYIHPMHDLVETALYWSGAIDRDQFSAFISGYKGENGVITADWEAVLANGFSGKLGWLEYNLKRSLWLECTDEEEQRLGTRQVIETIGELGEYADRIPELLKWLKEMK</sequence>
<dbReference type="RefSeq" id="WP_159361272.1">
    <property type="nucleotide sequence ID" value="NZ_CP047394.1"/>
</dbReference>
<dbReference type="SUPFAM" id="SSF56112">
    <property type="entry name" value="Protein kinase-like (PK-like)"/>
    <property type="match status" value="1"/>
</dbReference>
<proteinExistence type="predicted"/>
<dbReference type="InterPro" id="IPR002575">
    <property type="entry name" value="Aminoglycoside_PTrfase"/>
</dbReference>
<accession>A0A6I6UNJ0</accession>
<protein>
    <submittedName>
        <fullName evidence="2">Phosphotransferase</fullName>
    </submittedName>
</protein>
<name>A0A6I6UNJ0_9BACI</name>
<dbReference type="GO" id="GO:0016740">
    <property type="term" value="F:transferase activity"/>
    <property type="evidence" value="ECO:0007669"/>
    <property type="project" value="UniProtKB-KW"/>
</dbReference>
<dbReference type="EMBL" id="CP047394">
    <property type="protein sequence ID" value="QHE60262.1"/>
    <property type="molecule type" value="Genomic_DNA"/>
</dbReference>
<dbReference type="Gene3D" id="3.90.1200.10">
    <property type="match status" value="1"/>
</dbReference>
<organism evidence="2 3">
    <name type="scientific">Rossellomorea vietnamensis</name>
    <dbReference type="NCBI Taxonomy" id="218284"/>
    <lineage>
        <taxon>Bacteria</taxon>
        <taxon>Bacillati</taxon>
        <taxon>Bacillota</taxon>
        <taxon>Bacilli</taxon>
        <taxon>Bacillales</taxon>
        <taxon>Bacillaceae</taxon>
        <taxon>Rossellomorea</taxon>
    </lineage>
</organism>
<evidence type="ECO:0000313" key="2">
    <source>
        <dbReference type="EMBL" id="QHE60262.1"/>
    </source>
</evidence>
<keyword evidence="2" id="KW-0808">Transferase</keyword>
<evidence type="ECO:0000313" key="3">
    <source>
        <dbReference type="Proteomes" id="UP000465062"/>
    </source>
</evidence>